<feature type="compositionally biased region" description="Low complexity" evidence="1">
    <location>
        <begin position="154"/>
        <end position="168"/>
    </location>
</feature>
<feature type="compositionally biased region" description="Pro residues" evidence="1">
    <location>
        <begin position="44"/>
        <end position="57"/>
    </location>
</feature>
<comment type="caution">
    <text evidence="3">The sequence shown here is derived from an EMBL/GenBank/DDBJ whole genome shotgun (WGS) entry which is preliminary data.</text>
</comment>
<feature type="region of interest" description="Disordered" evidence="1">
    <location>
        <begin position="1"/>
        <end position="62"/>
    </location>
</feature>
<accession>A0A087A593</accession>
<dbReference type="AlphaFoldDB" id="A0A087A593"/>
<sequence>MLPDPGPPPRATAQENSSDRDAHEPRPQTPSQPQPRRQSSRPQAPQPPRQDMPPQYPPYSRQLPYLTQPRTAAPKPETTLATGVSFIAFGVLLGISAYCGMRYLNRGEYRPENVLMLLSVCAAVFGCLVCLVGGATLLMTASVERHRQWHARPGVTNRNGNTAGNGAVNEGGTGGGITAPQAPQRDETRPQCA</sequence>
<protein>
    <submittedName>
        <fullName evidence="3">Uncharacterized protein</fullName>
    </submittedName>
</protein>
<gene>
    <name evidence="3" type="ORF">BBIA_1292</name>
</gene>
<evidence type="ECO:0000256" key="2">
    <source>
        <dbReference type="SAM" id="Phobius"/>
    </source>
</evidence>
<keyword evidence="2" id="KW-1133">Transmembrane helix</keyword>
<feature type="compositionally biased region" description="Basic and acidic residues" evidence="1">
    <location>
        <begin position="17"/>
        <end position="26"/>
    </location>
</feature>
<keyword evidence="2" id="KW-0472">Membrane</keyword>
<feature type="region of interest" description="Disordered" evidence="1">
    <location>
        <begin position="152"/>
        <end position="193"/>
    </location>
</feature>
<feature type="compositionally biased region" description="Basic and acidic residues" evidence="1">
    <location>
        <begin position="184"/>
        <end position="193"/>
    </location>
</feature>
<feature type="transmembrane region" description="Helical" evidence="2">
    <location>
        <begin position="80"/>
        <end position="104"/>
    </location>
</feature>
<dbReference type="EMBL" id="JGYN01000001">
    <property type="protein sequence ID" value="KFI53943.1"/>
    <property type="molecule type" value="Genomic_DNA"/>
</dbReference>
<feature type="compositionally biased region" description="Low complexity" evidence="1">
    <location>
        <begin position="34"/>
        <end position="43"/>
    </location>
</feature>
<evidence type="ECO:0000256" key="1">
    <source>
        <dbReference type="SAM" id="MobiDB-lite"/>
    </source>
</evidence>
<evidence type="ECO:0000313" key="3">
    <source>
        <dbReference type="EMBL" id="KFI53943.1"/>
    </source>
</evidence>
<feature type="transmembrane region" description="Helical" evidence="2">
    <location>
        <begin position="116"/>
        <end position="138"/>
    </location>
</feature>
<name>A0A087A593_9BIFI</name>
<proteinExistence type="predicted"/>
<feature type="compositionally biased region" description="Pro residues" evidence="1">
    <location>
        <begin position="1"/>
        <end position="10"/>
    </location>
</feature>
<organism evidence="3 4">
    <name type="scientific">Bifidobacterium biavatii DSM 23969</name>
    <dbReference type="NCBI Taxonomy" id="1437608"/>
    <lineage>
        <taxon>Bacteria</taxon>
        <taxon>Bacillati</taxon>
        <taxon>Actinomycetota</taxon>
        <taxon>Actinomycetes</taxon>
        <taxon>Bifidobacteriales</taxon>
        <taxon>Bifidobacteriaceae</taxon>
        <taxon>Bifidobacterium</taxon>
    </lineage>
</organism>
<keyword evidence="4" id="KW-1185">Reference proteome</keyword>
<dbReference type="Proteomes" id="UP000029108">
    <property type="component" value="Unassembled WGS sequence"/>
</dbReference>
<dbReference type="OrthoDB" id="10018681at2"/>
<evidence type="ECO:0000313" key="4">
    <source>
        <dbReference type="Proteomes" id="UP000029108"/>
    </source>
</evidence>
<reference evidence="3 4" key="1">
    <citation type="submission" date="2014-03" db="EMBL/GenBank/DDBJ databases">
        <title>Genomics of Bifidobacteria.</title>
        <authorList>
            <person name="Ventura M."/>
            <person name="Milani C."/>
            <person name="Lugli G.A."/>
        </authorList>
    </citation>
    <scope>NUCLEOTIDE SEQUENCE [LARGE SCALE GENOMIC DNA]</scope>
    <source>
        <strain evidence="3 4">DSM 23969</strain>
    </source>
</reference>
<dbReference type="RefSeq" id="WP_156103651.1">
    <property type="nucleotide sequence ID" value="NZ_JDUU01000023.1"/>
</dbReference>
<keyword evidence="2" id="KW-0812">Transmembrane</keyword>